<evidence type="ECO:0000313" key="2">
    <source>
        <dbReference type="Proteomes" id="UP000286351"/>
    </source>
</evidence>
<proteinExistence type="predicted"/>
<organism evidence="1 2">
    <name type="scientific">Pseudomonas brassicacearum</name>
    <dbReference type="NCBI Taxonomy" id="930166"/>
    <lineage>
        <taxon>Bacteria</taxon>
        <taxon>Pseudomonadati</taxon>
        <taxon>Pseudomonadota</taxon>
        <taxon>Gammaproteobacteria</taxon>
        <taxon>Pseudomonadales</taxon>
        <taxon>Pseudomonadaceae</taxon>
        <taxon>Pseudomonas</taxon>
    </lineage>
</organism>
<sequence>MSTQKGVMKGTVTEEGAKEIKYLATHVGRAEPEEKFHVWGIMVDEQGEVPGAGESISFTLVNNDLPSGTYDVNSREVVSASYIIQPSGPVFEAENGYIKIERHPGEPLRINGLLHFRALANNGRHVDVHVVYEIEGIHVPPGRRNELQD</sequence>
<dbReference type="Proteomes" id="UP000286351">
    <property type="component" value="Unassembled WGS sequence"/>
</dbReference>
<accession>A0A423JWJ0</accession>
<gene>
    <name evidence="1" type="ORF">BK664_00175</name>
</gene>
<dbReference type="EMBL" id="MOBO01000001">
    <property type="protein sequence ID" value="RON42047.1"/>
    <property type="molecule type" value="Genomic_DNA"/>
</dbReference>
<evidence type="ECO:0000313" key="1">
    <source>
        <dbReference type="EMBL" id="RON42047.1"/>
    </source>
</evidence>
<protein>
    <submittedName>
        <fullName evidence="1">Uncharacterized protein</fullName>
    </submittedName>
</protein>
<dbReference type="RefSeq" id="WP_123363963.1">
    <property type="nucleotide sequence ID" value="NZ_MOBO01000001.1"/>
</dbReference>
<reference evidence="1 2" key="1">
    <citation type="submission" date="2016-10" db="EMBL/GenBank/DDBJ databases">
        <title>Comparative genome analysis of multiple Pseudomonas spp. focuses on biocontrol and plant growth promoting traits.</title>
        <authorList>
            <person name="Tao X.-Y."/>
            <person name="Taylor C.G."/>
        </authorList>
    </citation>
    <scope>NUCLEOTIDE SEQUENCE [LARGE SCALE GENOMIC DNA]</scope>
    <source>
        <strain evidence="1 2">38D4</strain>
    </source>
</reference>
<dbReference type="AlphaFoldDB" id="A0A423JWJ0"/>
<name>A0A423JWJ0_9PSED</name>
<comment type="caution">
    <text evidence="1">The sequence shown here is derived from an EMBL/GenBank/DDBJ whole genome shotgun (WGS) entry which is preliminary data.</text>
</comment>